<evidence type="ECO:0000313" key="2">
    <source>
        <dbReference type="Proteomes" id="UP001196413"/>
    </source>
</evidence>
<name>A0AAD5MN07_PARTN</name>
<comment type="caution">
    <text evidence="1">The sequence shown here is derived from an EMBL/GenBank/DDBJ whole genome shotgun (WGS) entry which is preliminary data.</text>
</comment>
<proteinExistence type="predicted"/>
<gene>
    <name evidence="1" type="ORF">KIN20_017288</name>
</gene>
<dbReference type="AlphaFoldDB" id="A0AAD5MN07"/>
<protein>
    <submittedName>
        <fullName evidence="1">Uncharacterized protein</fullName>
    </submittedName>
</protein>
<keyword evidence="2" id="KW-1185">Reference proteome</keyword>
<dbReference type="Proteomes" id="UP001196413">
    <property type="component" value="Unassembled WGS sequence"/>
</dbReference>
<accession>A0AAD5MN07</accession>
<sequence length="157" mass="17842">MPQGDKSLDCKRFKEKIASFHSQCRDLTVVQLELTELMRLLSDSRVTSEKQKALEYDMKSEIAPYEQKIEDLKSSDKNIKILVDDKITEANKLREECVESQGQIVEANTTIDQLEAILRKVHADLEKLVLNGRPSNAGLCCEQLDEVYGALKNSTRL</sequence>
<organism evidence="1 2">
    <name type="scientific">Parelaphostrongylus tenuis</name>
    <name type="common">Meningeal worm</name>
    <dbReference type="NCBI Taxonomy" id="148309"/>
    <lineage>
        <taxon>Eukaryota</taxon>
        <taxon>Metazoa</taxon>
        <taxon>Ecdysozoa</taxon>
        <taxon>Nematoda</taxon>
        <taxon>Chromadorea</taxon>
        <taxon>Rhabditida</taxon>
        <taxon>Rhabditina</taxon>
        <taxon>Rhabditomorpha</taxon>
        <taxon>Strongyloidea</taxon>
        <taxon>Metastrongylidae</taxon>
        <taxon>Parelaphostrongylus</taxon>
    </lineage>
</organism>
<dbReference type="EMBL" id="JAHQIW010003468">
    <property type="protein sequence ID" value="KAJ1358773.1"/>
    <property type="molecule type" value="Genomic_DNA"/>
</dbReference>
<evidence type="ECO:0000313" key="1">
    <source>
        <dbReference type="EMBL" id="KAJ1358773.1"/>
    </source>
</evidence>
<reference evidence="1" key="1">
    <citation type="submission" date="2021-06" db="EMBL/GenBank/DDBJ databases">
        <title>Parelaphostrongylus tenuis whole genome reference sequence.</title>
        <authorList>
            <person name="Garwood T.J."/>
            <person name="Larsen P.A."/>
            <person name="Fountain-Jones N.M."/>
            <person name="Garbe J.R."/>
            <person name="Macchietto M.G."/>
            <person name="Kania S.A."/>
            <person name="Gerhold R.W."/>
            <person name="Richards J.E."/>
            <person name="Wolf T.M."/>
        </authorList>
    </citation>
    <scope>NUCLEOTIDE SEQUENCE</scope>
    <source>
        <strain evidence="1">MNPRO001-30</strain>
        <tissue evidence="1">Meninges</tissue>
    </source>
</reference>